<organism evidence="2 3">
    <name type="scientific">Marine Group I thaumarchaeote</name>
    <dbReference type="NCBI Taxonomy" id="2511932"/>
    <lineage>
        <taxon>Archaea</taxon>
        <taxon>Nitrososphaerota</taxon>
        <taxon>Marine Group I</taxon>
    </lineage>
</organism>
<feature type="region of interest" description="Disordered" evidence="1">
    <location>
        <begin position="112"/>
        <end position="145"/>
    </location>
</feature>
<evidence type="ECO:0000313" key="3">
    <source>
        <dbReference type="Proteomes" id="UP000575480"/>
    </source>
</evidence>
<name>A0A7K4MWS9_9ARCH</name>
<comment type="caution">
    <text evidence="2">The sequence shown here is derived from an EMBL/GenBank/DDBJ whole genome shotgun (WGS) entry which is preliminary data.</text>
</comment>
<gene>
    <name evidence="2" type="ORF">HX858_09520</name>
</gene>
<feature type="compositionally biased region" description="Basic and acidic residues" evidence="1">
    <location>
        <begin position="112"/>
        <end position="132"/>
    </location>
</feature>
<dbReference type="EMBL" id="JACATH010000033">
    <property type="protein sequence ID" value="NWJ57965.1"/>
    <property type="molecule type" value="Genomic_DNA"/>
</dbReference>
<proteinExistence type="predicted"/>
<accession>A0A7K4MWS9</accession>
<dbReference type="AlphaFoldDB" id="A0A7K4MWS9"/>
<evidence type="ECO:0000313" key="2">
    <source>
        <dbReference type="EMBL" id="NWJ57965.1"/>
    </source>
</evidence>
<protein>
    <submittedName>
        <fullName evidence="2">Uncharacterized protein</fullName>
    </submittedName>
</protein>
<evidence type="ECO:0000256" key="1">
    <source>
        <dbReference type="SAM" id="MobiDB-lite"/>
    </source>
</evidence>
<sequence>MREVFEKFREEYPQFSYKPDHNRSEHFDGKRYIHAFFDTVIDNELYAGKGAGGSDRYLSEDYMFCQWARKIGFTTWLCPWMEVNHVGTYVFNGTLKDLGRLEFAAHGVDEGRPMKEERKISRQERREKERVEKKKQKKLTTPEKT</sequence>
<dbReference type="Proteomes" id="UP000575480">
    <property type="component" value="Unassembled WGS sequence"/>
</dbReference>
<reference evidence="2 3" key="1">
    <citation type="journal article" date="2019" name="Environ. Microbiol.">
        <title>Genomics insights into ecotype formation of ammonia-oxidizing archaea in the deep ocean.</title>
        <authorList>
            <person name="Wang Y."/>
            <person name="Huang J.M."/>
            <person name="Cui G.J."/>
            <person name="Nunoura T."/>
            <person name="Takaki Y."/>
            <person name="Li W.L."/>
            <person name="Li J."/>
            <person name="Gao Z.M."/>
            <person name="Takai K."/>
            <person name="Zhang A.Q."/>
            <person name="Stepanauskas R."/>
        </authorList>
    </citation>
    <scope>NUCLEOTIDE SEQUENCE [LARGE SCALE GENOMIC DNA]</scope>
    <source>
        <strain evidence="2 3">L15a</strain>
    </source>
</reference>